<organism evidence="1 2">
    <name type="scientific">Okeanomitos corallinicola TIOX110</name>
    <dbReference type="NCBI Taxonomy" id="3133117"/>
    <lineage>
        <taxon>Bacteria</taxon>
        <taxon>Bacillati</taxon>
        <taxon>Cyanobacteriota</taxon>
        <taxon>Cyanophyceae</taxon>
        <taxon>Nostocales</taxon>
        <taxon>Aphanizomenonaceae</taxon>
        <taxon>Okeanomitos</taxon>
    </lineage>
</organism>
<dbReference type="EMBL" id="CP150886">
    <property type="protein sequence ID" value="WZB87647.1"/>
    <property type="molecule type" value="Genomic_DNA"/>
</dbReference>
<protein>
    <submittedName>
        <fullName evidence="1">Uncharacterized protein</fullName>
    </submittedName>
</protein>
<sequence>MKPNQIIQLTAFLTALTKLNEPLPENIQIKLNDIGKTMATDVNNFNVDIIAESYPILDKIYQAELTAIDSIISQRNKGLEPEPLPTDPTQELTNAAMNSFNDSNSVDAAKKVVNSSLLERVRKFIIGK</sequence>
<reference evidence="1 2" key="1">
    <citation type="submission" date="2024-04" db="EMBL/GenBank/DDBJ databases">
        <title>Okeanomitos corallinicola gen. &amp; sp. nov. (Nostocales, Cyanobacteria), a new toxic marine heterocyst-forming cyanobacterium from a coral reef.</title>
        <authorList>
            <person name="Li H."/>
            <person name="Li R."/>
            <person name="Kang J."/>
            <person name="Hii K.S."/>
            <person name="Mohamed H.F."/>
            <person name="Xu X."/>
            <person name="Luo Z."/>
        </authorList>
    </citation>
    <scope>NUCLEOTIDE SEQUENCE [LARGE SCALE GENOMIC DNA]</scope>
    <source>
        <strain evidence="1 2">TIOX110</strain>
    </source>
</reference>
<evidence type="ECO:0000313" key="2">
    <source>
        <dbReference type="Proteomes" id="UP001483337"/>
    </source>
</evidence>
<dbReference type="Proteomes" id="UP001483337">
    <property type="component" value="Chromosome"/>
</dbReference>
<dbReference type="RefSeq" id="WP_353930559.1">
    <property type="nucleotide sequence ID" value="NZ_CP150886.1"/>
</dbReference>
<gene>
    <name evidence="1" type="ORF">WJM97_20165</name>
</gene>
<keyword evidence="2" id="KW-1185">Reference proteome</keyword>
<name>A0ABZ2UQJ9_9CYAN</name>
<evidence type="ECO:0000313" key="1">
    <source>
        <dbReference type="EMBL" id="WZB87647.1"/>
    </source>
</evidence>
<proteinExistence type="predicted"/>
<accession>A0ABZ2UQJ9</accession>